<evidence type="ECO:0000259" key="3">
    <source>
        <dbReference type="Pfam" id="PF14016"/>
    </source>
</evidence>
<proteinExistence type="predicted"/>
<evidence type="ECO:0000256" key="1">
    <source>
        <dbReference type="SAM" id="MobiDB-lite"/>
    </source>
</evidence>
<reference evidence="5" key="1">
    <citation type="journal article" date="2019" name="Int. J. Syst. Evol. Microbiol.">
        <title>The Global Catalogue of Microorganisms (GCM) 10K type strain sequencing project: providing services to taxonomists for standard genome sequencing and annotation.</title>
        <authorList>
            <consortium name="The Broad Institute Genomics Platform"/>
            <consortium name="The Broad Institute Genome Sequencing Center for Infectious Disease"/>
            <person name="Wu L."/>
            <person name="Ma J."/>
        </authorList>
    </citation>
    <scope>NUCLEOTIDE SEQUENCE [LARGE SCALE GENOMIC DNA]</scope>
    <source>
        <strain evidence="5">CGMCC 4.7237</strain>
    </source>
</reference>
<dbReference type="Proteomes" id="UP001595765">
    <property type="component" value="Unassembled WGS sequence"/>
</dbReference>
<keyword evidence="5" id="KW-1185">Reference proteome</keyword>
<comment type="caution">
    <text evidence="4">The sequence shown here is derived from an EMBL/GenBank/DDBJ whole genome shotgun (WGS) entry which is preliminary data.</text>
</comment>
<feature type="region of interest" description="Disordered" evidence="1">
    <location>
        <begin position="27"/>
        <end position="89"/>
    </location>
</feature>
<organism evidence="4 5">
    <name type="scientific">Streptomyces polygonati</name>
    <dbReference type="NCBI Taxonomy" id="1617087"/>
    <lineage>
        <taxon>Bacteria</taxon>
        <taxon>Bacillati</taxon>
        <taxon>Actinomycetota</taxon>
        <taxon>Actinomycetes</taxon>
        <taxon>Kitasatosporales</taxon>
        <taxon>Streptomycetaceae</taxon>
        <taxon>Streptomyces</taxon>
    </lineage>
</organism>
<feature type="domain" description="DUF4232" evidence="3">
    <location>
        <begin position="95"/>
        <end position="210"/>
    </location>
</feature>
<evidence type="ECO:0000313" key="4">
    <source>
        <dbReference type="EMBL" id="MFC4035883.1"/>
    </source>
</evidence>
<dbReference type="PROSITE" id="PS51257">
    <property type="entry name" value="PROKAR_LIPOPROTEIN"/>
    <property type="match status" value="1"/>
</dbReference>
<evidence type="ECO:0000313" key="5">
    <source>
        <dbReference type="Proteomes" id="UP001595765"/>
    </source>
</evidence>
<sequence length="229" mass="22333">MSRVLRTTALAATAVVVALGLSACDSGASTSADASATPPASTPAGASAPGPAPATGGPATGGPATTDATGAKADPAGTEASSSSDRPAAATIGRCHTAGLKLSFGNGDGTYSSSDDQQHLEVLMTNASSSTCTVKGFPGVDLKAADTWSLVRTAKTASTVTLKSGATASFVITYLPWEAGSGVEFKATSVAITPPGETTSVTLTWPGGSLLRQDGATHPGTYVGPVTTS</sequence>
<name>A0ABV8HVA2_9ACTN</name>
<accession>A0ABV8HVA2</accession>
<dbReference type="RefSeq" id="WP_386436597.1">
    <property type="nucleotide sequence ID" value="NZ_JBHSBB010000030.1"/>
</dbReference>
<gene>
    <name evidence="4" type="ORF">ACFO3J_31090</name>
</gene>
<feature type="signal peptide" evidence="2">
    <location>
        <begin position="1"/>
        <end position="28"/>
    </location>
</feature>
<keyword evidence="2" id="KW-0732">Signal</keyword>
<dbReference type="InterPro" id="IPR025326">
    <property type="entry name" value="DUF4232"/>
</dbReference>
<dbReference type="Pfam" id="PF14016">
    <property type="entry name" value="DUF4232"/>
    <property type="match status" value="1"/>
</dbReference>
<evidence type="ECO:0000256" key="2">
    <source>
        <dbReference type="SAM" id="SignalP"/>
    </source>
</evidence>
<protein>
    <submittedName>
        <fullName evidence="4">DUF4232 domain-containing protein</fullName>
    </submittedName>
</protein>
<feature type="compositionally biased region" description="Low complexity" evidence="1">
    <location>
        <begin position="27"/>
        <end position="78"/>
    </location>
</feature>
<dbReference type="EMBL" id="JBHSBB010000030">
    <property type="protein sequence ID" value="MFC4035883.1"/>
    <property type="molecule type" value="Genomic_DNA"/>
</dbReference>
<feature type="chain" id="PRO_5046084755" evidence="2">
    <location>
        <begin position="29"/>
        <end position="229"/>
    </location>
</feature>